<sequence length="63" mass="6745">MRVEVDRDRCASTGGCEAMAPDVFEVGDDGELVVLTAEPDDALLPDVRNAVQACPTRALRLVD</sequence>
<evidence type="ECO:0000256" key="6">
    <source>
        <dbReference type="ARBA" id="ARBA00023014"/>
    </source>
</evidence>
<dbReference type="GO" id="GO:0005506">
    <property type="term" value="F:iron ion binding"/>
    <property type="evidence" value="ECO:0007669"/>
    <property type="project" value="UniProtKB-UniRule"/>
</dbReference>
<keyword evidence="5 8" id="KW-0408">Iron</keyword>
<name>A0A853C9C5_9ACTN</name>
<gene>
    <name evidence="10" type="ORF">GGQ55_000803</name>
</gene>
<dbReference type="InterPro" id="IPR001080">
    <property type="entry name" value="3Fe4S_ferredoxin"/>
</dbReference>
<comment type="cofactor">
    <cofactor evidence="1">
        <name>[3Fe-4S] cluster</name>
        <dbReference type="ChEBI" id="CHEBI:21137"/>
    </cofactor>
</comment>
<accession>A0A853C9C5</accession>
<proteinExistence type="predicted"/>
<dbReference type="Gene3D" id="3.30.70.20">
    <property type="match status" value="1"/>
</dbReference>
<dbReference type="SUPFAM" id="SSF54862">
    <property type="entry name" value="4Fe-4S ferredoxins"/>
    <property type="match status" value="1"/>
</dbReference>
<dbReference type="PANTHER" id="PTHR36923:SF3">
    <property type="entry name" value="FERREDOXIN"/>
    <property type="match status" value="1"/>
</dbReference>
<dbReference type="PANTHER" id="PTHR36923">
    <property type="entry name" value="FERREDOXIN"/>
    <property type="match status" value="1"/>
</dbReference>
<dbReference type="Pfam" id="PF13370">
    <property type="entry name" value="Fer4_13"/>
    <property type="match status" value="1"/>
</dbReference>
<evidence type="ECO:0000256" key="7">
    <source>
        <dbReference type="ARBA" id="ARBA00023291"/>
    </source>
</evidence>
<comment type="caution">
    <text evidence="10">The sequence shown here is derived from an EMBL/GenBank/DDBJ whole genome shotgun (WGS) entry which is preliminary data.</text>
</comment>
<dbReference type="Proteomes" id="UP000541969">
    <property type="component" value="Unassembled WGS sequence"/>
</dbReference>
<dbReference type="GO" id="GO:0009055">
    <property type="term" value="F:electron transfer activity"/>
    <property type="evidence" value="ECO:0007669"/>
    <property type="project" value="UniProtKB-UniRule"/>
</dbReference>
<keyword evidence="6 8" id="KW-0411">Iron-sulfur</keyword>
<protein>
    <recommendedName>
        <fullName evidence="8">Ferredoxin</fullName>
    </recommendedName>
</protein>
<keyword evidence="2 8" id="KW-0813">Transport</keyword>
<evidence type="ECO:0000256" key="8">
    <source>
        <dbReference type="RuleBase" id="RU368020"/>
    </source>
</evidence>
<evidence type="ECO:0000256" key="1">
    <source>
        <dbReference type="ARBA" id="ARBA00001927"/>
    </source>
</evidence>
<keyword evidence="3 8" id="KW-0479">Metal-binding</keyword>
<keyword evidence="11" id="KW-1185">Reference proteome</keyword>
<dbReference type="AlphaFoldDB" id="A0A853C9C5"/>
<dbReference type="InterPro" id="IPR017896">
    <property type="entry name" value="4Fe4S_Fe-S-bd"/>
</dbReference>
<dbReference type="PROSITE" id="PS51379">
    <property type="entry name" value="4FE4S_FER_2"/>
    <property type="match status" value="1"/>
</dbReference>
<dbReference type="EMBL" id="JACBZT010000001">
    <property type="protein sequence ID" value="NYJ04525.1"/>
    <property type="molecule type" value="Genomic_DNA"/>
</dbReference>
<evidence type="ECO:0000313" key="11">
    <source>
        <dbReference type="Proteomes" id="UP000541969"/>
    </source>
</evidence>
<dbReference type="GO" id="GO:0051538">
    <property type="term" value="F:3 iron, 4 sulfur cluster binding"/>
    <property type="evidence" value="ECO:0007669"/>
    <property type="project" value="UniProtKB-KW"/>
</dbReference>
<comment type="function">
    <text evidence="8">Ferredoxins are iron-sulfur proteins that transfer electrons in a wide variety of metabolic reactions.</text>
</comment>
<keyword evidence="7" id="KW-0003">3Fe-4S</keyword>
<feature type="domain" description="4Fe-4S ferredoxin-type" evidence="9">
    <location>
        <begin position="1"/>
        <end position="29"/>
    </location>
</feature>
<evidence type="ECO:0000256" key="3">
    <source>
        <dbReference type="ARBA" id="ARBA00022723"/>
    </source>
</evidence>
<evidence type="ECO:0000259" key="9">
    <source>
        <dbReference type="PROSITE" id="PS51379"/>
    </source>
</evidence>
<dbReference type="RefSeq" id="WP_179715237.1">
    <property type="nucleotide sequence ID" value="NZ_JACBZT010000001.1"/>
</dbReference>
<evidence type="ECO:0000256" key="2">
    <source>
        <dbReference type="ARBA" id="ARBA00022448"/>
    </source>
</evidence>
<dbReference type="PRINTS" id="PR00352">
    <property type="entry name" value="3FE4SFRDOXIN"/>
</dbReference>
<organism evidence="10 11">
    <name type="scientific">Petropleomorpha daqingensis</name>
    <dbReference type="NCBI Taxonomy" id="2026353"/>
    <lineage>
        <taxon>Bacteria</taxon>
        <taxon>Bacillati</taxon>
        <taxon>Actinomycetota</taxon>
        <taxon>Actinomycetes</taxon>
        <taxon>Geodermatophilales</taxon>
        <taxon>Geodermatophilaceae</taxon>
        <taxon>Petropleomorpha</taxon>
    </lineage>
</organism>
<dbReference type="InterPro" id="IPR051269">
    <property type="entry name" value="Fe-S_cluster_ET"/>
</dbReference>
<evidence type="ECO:0000313" key="10">
    <source>
        <dbReference type="EMBL" id="NYJ04525.1"/>
    </source>
</evidence>
<evidence type="ECO:0000256" key="5">
    <source>
        <dbReference type="ARBA" id="ARBA00023004"/>
    </source>
</evidence>
<reference evidence="10 11" key="1">
    <citation type="submission" date="2020-07" db="EMBL/GenBank/DDBJ databases">
        <title>Sequencing the genomes of 1000 actinobacteria strains.</title>
        <authorList>
            <person name="Klenk H.-P."/>
        </authorList>
    </citation>
    <scope>NUCLEOTIDE SEQUENCE [LARGE SCALE GENOMIC DNA]</scope>
    <source>
        <strain evidence="10 11">DSM 104001</strain>
    </source>
</reference>
<keyword evidence="4 8" id="KW-0249">Electron transport</keyword>
<evidence type="ECO:0000256" key="4">
    <source>
        <dbReference type="ARBA" id="ARBA00022982"/>
    </source>
</evidence>